<gene>
    <name evidence="2" type="ORF">DP107_02205</name>
</gene>
<name>A0A554NF49_9EURY</name>
<dbReference type="AlphaFoldDB" id="A0A554NF49"/>
<evidence type="ECO:0000256" key="1">
    <source>
        <dbReference type="SAM" id="MobiDB-lite"/>
    </source>
</evidence>
<reference evidence="2 3" key="1">
    <citation type="submission" date="2018-06" db="EMBL/GenBank/DDBJ databases">
        <title>Natronomonas sp. F16-60 a new haloarchaeon isolated from a solar saltern of Isla Cristina, Huelva, Spain.</title>
        <authorList>
            <person name="Duran-Viseras A."/>
            <person name="Sanchez-Porro C."/>
            <person name="Ventosa A."/>
        </authorList>
    </citation>
    <scope>NUCLEOTIDE SEQUENCE [LARGE SCALE GENOMIC DNA]</scope>
    <source>
        <strain evidence="2 3">F16-60</strain>
    </source>
</reference>
<dbReference type="EMBL" id="QMDX01000001">
    <property type="protein sequence ID" value="TSD16016.1"/>
    <property type="molecule type" value="Genomic_DNA"/>
</dbReference>
<dbReference type="Proteomes" id="UP000319894">
    <property type="component" value="Unassembled WGS sequence"/>
</dbReference>
<sequence>MVRLNADESNPDELERIARGADAAREGWKRTLEEARAIADAREEEGYETLTVFAADTAPVAPEAGERDYWGLSYLVGSSDAEEAAAFHERTAFDETAVYQNQGQGGNVFIATECIDLEAGAILLIVGAYRMRLAPDLVRTATEAGRMFSHIRRGDGTVVASIEHEDAESFFPDPDAFYAYEVAGEPADTLPDPTGDDAAPSDPE</sequence>
<dbReference type="InParanoid" id="A0A554NF49"/>
<proteinExistence type="predicted"/>
<feature type="region of interest" description="Disordered" evidence="1">
    <location>
        <begin position="183"/>
        <end position="204"/>
    </location>
</feature>
<accession>A0A554NF49</accession>
<evidence type="ECO:0000313" key="2">
    <source>
        <dbReference type="EMBL" id="TSD16016.1"/>
    </source>
</evidence>
<keyword evidence="3" id="KW-1185">Reference proteome</keyword>
<comment type="caution">
    <text evidence="2">The sequence shown here is derived from an EMBL/GenBank/DDBJ whole genome shotgun (WGS) entry which is preliminary data.</text>
</comment>
<dbReference type="Pfam" id="PF24373">
    <property type="entry name" value="DUF7529"/>
    <property type="match status" value="1"/>
</dbReference>
<dbReference type="RefSeq" id="WP_144260496.1">
    <property type="nucleotide sequence ID" value="NZ_QMDX01000001.1"/>
</dbReference>
<protein>
    <submittedName>
        <fullName evidence="2">Uncharacterized protein</fullName>
    </submittedName>
</protein>
<organism evidence="2 3">
    <name type="scientific">Haloglomus irregulare</name>
    <dbReference type="NCBI Taxonomy" id="2234134"/>
    <lineage>
        <taxon>Archaea</taxon>
        <taxon>Methanobacteriati</taxon>
        <taxon>Methanobacteriota</taxon>
        <taxon>Stenosarchaea group</taxon>
        <taxon>Halobacteria</taxon>
        <taxon>Halobacteriales</taxon>
        <taxon>Natronomonadaceae</taxon>
        <taxon>Haloglomus</taxon>
    </lineage>
</organism>
<evidence type="ECO:0000313" key="3">
    <source>
        <dbReference type="Proteomes" id="UP000319894"/>
    </source>
</evidence>
<dbReference type="OrthoDB" id="325206at2157"/>
<dbReference type="InterPro" id="IPR055951">
    <property type="entry name" value="DUF7529"/>
</dbReference>